<keyword evidence="4" id="KW-1185">Reference proteome</keyword>
<reference evidence="4" key="1">
    <citation type="journal article" date="2019" name="Int. J. Syst. Evol. Microbiol.">
        <title>The Global Catalogue of Microorganisms (GCM) 10K type strain sequencing project: providing services to taxonomists for standard genome sequencing and annotation.</title>
        <authorList>
            <consortium name="The Broad Institute Genomics Platform"/>
            <consortium name="The Broad Institute Genome Sequencing Center for Infectious Disease"/>
            <person name="Wu L."/>
            <person name="Ma J."/>
        </authorList>
    </citation>
    <scope>NUCLEOTIDE SEQUENCE [LARGE SCALE GENOMIC DNA]</scope>
    <source>
        <strain evidence="4">KCTC 52094</strain>
    </source>
</reference>
<dbReference type="Gene3D" id="1.10.1530.10">
    <property type="match status" value="1"/>
</dbReference>
<keyword evidence="2" id="KW-0560">Oxidoreductase</keyword>
<sequence length="355" mass="37037">MGNTNNDGGVFTVSADLLYRQITEVFARWGMSAAHAATAARIMVETDLAGIDSHGVGMLPHYQRGFAEGRLDPRAEPAILRDTPAAALIDSRHGIGHVAAEAAMSLAIRKAREGSIGIVAVTGSNHYGAAGWYARMAAEQGCVGLSLTNAPTPFLVPVFGTERALGTNPIGFAAPGADPRRPVLLDMATTTVAYGKVAIARRAGKPLPPGWAIAADGGPETNAAVAAEARALAPLGGDRVHGGHKGYGLALMVEILCATLTGARPGDETGHFFLAIDPGFFRDTQAFEADLEALAARMRANRPSDPAQPVLVPGDPEHDAVHRRRRTGIPLLPALVEEIRAVCSESGAPFLLEDG</sequence>
<dbReference type="InterPro" id="IPR043144">
    <property type="entry name" value="Mal/L-sulf/L-lact_DH-like_ah"/>
</dbReference>
<evidence type="ECO:0000313" key="4">
    <source>
        <dbReference type="Proteomes" id="UP001595593"/>
    </source>
</evidence>
<dbReference type="Gene3D" id="3.30.1370.60">
    <property type="entry name" value="Hypothetical oxidoreductase yiak, domain 2"/>
    <property type="match status" value="1"/>
</dbReference>
<dbReference type="InterPro" id="IPR043143">
    <property type="entry name" value="Mal/L-sulf/L-lact_DH-like_NADP"/>
</dbReference>
<dbReference type="Proteomes" id="UP001595593">
    <property type="component" value="Unassembled WGS sequence"/>
</dbReference>
<dbReference type="InterPro" id="IPR036111">
    <property type="entry name" value="Mal/L-sulfo/L-lacto_DH-like_sf"/>
</dbReference>
<dbReference type="RefSeq" id="WP_379592911.1">
    <property type="nucleotide sequence ID" value="NZ_JBHRTN010000003.1"/>
</dbReference>
<dbReference type="EMBL" id="JBHRTN010000003">
    <property type="protein sequence ID" value="MFC3123738.1"/>
    <property type="molecule type" value="Genomic_DNA"/>
</dbReference>
<proteinExistence type="inferred from homology"/>
<dbReference type="Pfam" id="PF02615">
    <property type="entry name" value="Ldh_2"/>
    <property type="match status" value="1"/>
</dbReference>
<protein>
    <submittedName>
        <fullName evidence="3">Ldh family oxidoreductase</fullName>
    </submittedName>
</protein>
<evidence type="ECO:0000256" key="1">
    <source>
        <dbReference type="ARBA" id="ARBA00006056"/>
    </source>
</evidence>
<dbReference type="PANTHER" id="PTHR11091:SF0">
    <property type="entry name" value="MALATE DEHYDROGENASE"/>
    <property type="match status" value="1"/>
</dbReference>
<dbReference type="SUPFAM" id="SSF89733">
    <property type="entry name" value="L-sulfolactate dehydrogenase-like"/>
    <property type="match status" value="1"/>
</dbReference>
<comment type="caution">
    <text evidence="3">The sequence shown here is derived from an EMBL/GenBank/DDBJ whole genome shotgun (WGS) entry which is preliminary data.</text>
</comment>
<organism evidence="3 4">
    <name type="scientific">Teichococcus globiformis</name>
    <dbReference type="NCBI Taxonomy" id="2307229"/>
    <lineage>
        <taxon>Bacteria</taxon>
        <taxon>Pseudomonadati</taxon>
        <taxon>Pseudomonadota</taxon>
        <taxon>Alphaproteobacteria</taxon>
        <taxon>Acetobacterales</taxon>
        <taxon>Roseomonadaceae</taxon>
        <taxon>Roseomonas</taxon>
    </lineage>
</organism>
<name>A0ABV7FTT8_9PROT</name>
<accession>A0ABV7FTT8</accession>
<comment type="similarity">
    <text evidence="1">Belongs to the LDH2/MDH2 oxidoreductase family.</text>
</comment>
<evidence type="ECO:0000256" key="2">
    <source>
        <dbReference type="ARBA" id="ARBA00023002"/>
    </source>
</evidence>
<evidence type="ECO:0000313" key="3">
    <source>
        <dbReference type="EMBL" id="MFC3123738.1"/>
    </source>
</evidence>
<gene>
    <name evidence="3" type="ORF">ACFOD4_01585</name>
</gene>
<dbReference type="PANTHER" id="PTHR11091">
    <property type="entry name" value="OXIDOREDUCTASE-RELATED"/>
    <property type="match status" value="1"/>
</dbReference>
<dbReference type="InterPro" id="IPR003767">
    <property type="entry name" value="Malate/L-lactate_DH-like"/>
</dbReference>